<protein>
    <recommendedName>
        <fullName evidence="2">Gfo/Idh/MocA-like oxidoreductase N-terminal domain-containing protein</fullName>
    </recommendedName>
</protein>
<evidence type="ECO:0000256" key="1">
    <source>
        <dbReference type="ARBA" id="ARBA00023002"/>
    </source>
</evidence>
<dbReference type="GO" id="GO:0016491">
    <property type="term" value="F:oxidoreductase activity"/>
    <property type="evidence" value="ECO:0007669"/>
    <property type="project" value="UniProtKB-KW"/>
</dbReference>
<dbReference type="GO" id="GO:0000166">
    <property type="term" value="F:nucleotide binding"/>
    <property type="evidence" value="ECO:0007669"/>
    <property type="project" value="InterPro"/>
</dbReference>
<proteinExistence type="predicted"/>
<dbReference type="Proteomes" id="UP000626109">
    <property type="component" value="Unassembled WGS sequence"/>
</dbReference>
<dbReference type="SUPFAM" id="SSF55347">
    <property type="entry name" value="Glyceraldehyde-3-phosphate dehydrogenase-like, C-terminal domain"/>
    <property type="match status" value="1"/>
</dbReference>
<dbReference type="SUPFAM" id="SSF51735">
    <property type="entry name" value="NAD(P)-binding Rossmann-fold domains"/>
    <property type="match status" value="1"/>
</dbReference>
<keyword evidence="1" id="KW-0560">Oxidoreductase</keyword>
<dbReference type="EMBL" id="CAJNNW010017624">
    <property type="protein sequence ID" value="CAE8661259.1"/>
    <property type="molecule type" value="Genomic_DNA"/>
</dbReference>
<name>A0A813ITY2_POLGL</name>
<dbReference type="InterPro" id="IPR000683">
    <property type="entry name" value="Gfo/Idh/MocA-like_OxRdtase_N"/>
</dbReference>
<accession>A0A813ITY2</accession>
<dbReference type="InterPro" id="IPR050463">
    <property type="entry name" value="Gfo/Idh/MocA_oxidrdct_glycsds"/>
</dbReference>
<comment type="caution">
    <text evidence="3">The sequence shown here is derived from an EMBL/GenBank/DDBJ whole genome shotgun (WGS) entry which is preliminary data.</text>
</comment>
<dbReference type="Gene3D" id="3.30.360.10">
    <property type="entry name" value="Dihydrodipicolinate Reductase, domain 2"/>
    <property type="match status" value="1"/>
</dbReference>
<dbReference type="PANTHER" id="PTHR43818">
    <property type="entry name" value="BCDNA.GH03377"/>
    <property type="match status" value="1"/>
</dbReference>
<dbReference type="Pfam" id="PF01408">
    <property type="entry name" value="GFO_IDH_MocA"/>
    <property type="match status" value="1"/>
</dbReference>
<sequence length="394" mass="42005">MVAQSLLTLFRRLRQSRGAPRMAALRVAVVGAGSISREFALQHFGPQTHTEVACVVDVDEDRAKVLAADVGSIQAGAAVTGDNKYKSKAVRQIGTPVPHFTGLTGSALDSCDVVYVGTTPASHLALVSQALAAGKHVILEKPISASGEDADAIVAAVESALADRGLHTSLNIGMRWNAALARMRNELADQRLGALRGGSLRLQFQTWPRAWQRQAWCARRAEGGPLREVGTHFLFGLHELFGHGCVRRVMASVVFPDGPEGSAAEQSVEGVLELEAGCRGSEGPPVRIQLSVRTTGQLDLQAAGRDLYELVVDGELGSLKLFDFTSLEDGDGKTLVSEAAYGRQECVQELVAAVRGSEAVGASRMVTAREARRAQRVLDAILTSRGSWISVSYD</sequence>
<dbReference type="Gene3D" id="3.40.50.720">
    <property type="entry name" value="NAD(P)-binding Rossmann-like Domain"/>
    <property type="match status" value="1"/>
</dbReference>
<evidence type="ECO:0000259" key="2">
    <source>
        <dbReference type="Pfam" id="PF01408"/>
    </source>
</evidence>
<gene>
    <name evidence="3" type="ORF">PGLA2088_LOCUS14440</name>
</gene>
<dbReference type="InterPro" id="IPR036291">
    <property type="entry name" value="NAD(P)-bd_dom_sf"/>
</dbReference>
<feature type="domain" description="Gfo/Idh/MocA-like oxidoreductase N-terminal" evidence="2">
    <location>
        <begin position="25"/>
        <end position="159"/>
    </location>
</feature>
<evidence type="ECO:0000313" key="4">
    <source>
        <dbReference type="Proteomes" id="UP000626109"/>
    </source>
</evidence>
<dbReference type="AlphaFoldDB" id="A0A813ITY2"/>
<organism evidence="3 4">
    <name type="scientific">Polarella glacialis</name>
    <name type="common">Dinoflagellate</name>
    <dbReference type="NCBI Taxonomy" id="89957"/>
    <lineage>
        <taxon>Eukaryota</taxon>
        <taxon>Sar</taxon>
        <taxon>Alveolata</taxon>
        <taxon>Dinophyceae</taxon>
        <taxon>Suessiales</taxon>
        <taxon>Suessiaceae</taxon>
        <taxon>Polarella</taxon>
    </lineage>
</organism>
<dbReference type="PANTHER" id="PTHR43818:SF11">
    <property type="entry name" value="BCDNA.GH03377"/>
    <property type="match status" value="1"/>
</dbReference>
<evidence type="ECO:0000313" key="3">
    <source>
        <dbReference type="EMBL" id="CAE8661259.1"/>
    </source>
</evidence>
<reference evidence="3" key="1">
    <citation type="submission" date="2021-02" db="EMBL/GenBank/DDBJ databases">
        <authorList>
            <person name="Dougan E. K."/>
            <person name="Rhodes N."/>
            <person name="Thang M."/>
            <person name="Chan C."/>
        </authorList>
    </citation>
    <scope>NUCLEOTIDE SEQUENCE</scope>
</reference>